<dbReference type="GO" id="GO:0016740">
    <property type="term" value="F:transferase activity"/>
    <property type="evidence" value="ECO:0007669"/>
    <property type="project" value="UniProtKB-KW"/>
</dbReference>
<dbReference type="InterPro" id="IPR036052">
    <property type="entry name" value="TrpB-like_PALP_sf"/>
</dbReference>
<keyword evidence="3" id="KW-0808">Transferase</keyword>
<dbReference type="SUPFAM" id="SSF53686">
    <property type="entry name" value="Tryptophan synthase beta subunit-like PLP-dependent enzymes"/>
    <property type="match status" value="1"/>
</dbReference>
<reference evidence="6 7" key="1">
    <citation type="submission" date="2019-08" db="EMBL/GenBank/DDBJ databases">
        <authorList>
            <person name="Peeters C."/>
        </authorList>
    </citation>
    <scope>NUCLEOTIDE SEQUENCE [LARGE SCALE GENOMIC DNA]</scope>
    <source>
        <strain evidence="6 7">LMG 30175</strain>
    </source>
</reference>
<dbReference type="Proteomes" id="UP000414233">
    <property type="component" value="Unassembled WGS sequence"/>
</dbReference>
<dbReference type="CDD" id="cd01561">
    <property type="entry name" value="CBS_like"/>
    <property type="match status" value="1"/>
</dbReference>
<dbReference type="InterPro" id="IPR001926">
    <property type="entry name" value="TrpB-like_PALP"/>
</dbReference>
<dbReference type="InterPro" id="IPR023927">
    <property type="entry name" value="SbnA"/>
</dbReference>
<dbReference type="Pfam" id="PF00291">
    <property type="entry name" value="PALP"/>
    <property type="match status" value="1"/>
</dbReference>
<gene>
    <name evidence="6" type="primary">sbnA</name>
    <name evidence="6" type="ORF">PTE30175_04307</name>
</gene>
<comment type="cofactor">
    <cofactor evidence="1">
        <name>pyridoxal 5'-phosphate</name>
        <dbReference type="ChEBI" id="CHEBI:597326"/>
    </cofactor>
</comment>
<evidence type="ECO:0000259" key="5">
    <source>
        <dbReference type="Pfam" id="PF00291"/>
    </source>
</evidence>
<evidence type="ECO:0000256" key="4">
    <source>
        <dbReference type="ARBA" id="ARBA00022898"/>
    </source>
</evidence>
<evidence type="ECO:0000256" key="3">
    <source>
        <dbReference type="ARBA" id="ARBA00022679"/>
    </source>
</evidence>
<sequence length="332" mass="35882">MDTDSTDIRLSVDAGFLTPPPPRFVSIHGLCRTTVHLKLEGLNVAGSIKLKTALQLVEDFEREGRIAADTELIESSSGNLGVALSMVCANRGYRFTCVVDPNTSEYAIRIMHSMGARVIPVTKRDSAGGFLGTRIALIRSMAAGDRRVLWLNQYANASNWRAHYRWTGPEILKAFPSPDYVFIGAGTTGTLMGCARYLKARSPRTRIVAVDSVGSVTFGTPAARRLIPGLGTSRKPELCDASMPDAVVHVREEDTIRCCRELAACGLLAGGSTGTVLSAVRGMADRLDSTQTIVALSPDMGEKYLDSIYADDWVEGHYDLRVASPSTLNQIA</sequence>
<evidence type="ECO:0000313" key="7">
    <source>
        <dbReference type="Proteomes" id="UP000414233"/>
    </source>
</evidence>
<evidence type="ECO:0000256" key="2">
    <source>
        <dbReference type="ARBA" id="ARBA00011738"/>
    </source>
</evidence>
<keyword evidence="4" id="KW-0663">Pyridoxal phosphate</keyword>
<accession>A0A5E4YB69</accession>
<dbReference type="InterPro" id="IPR050214">
    <property type="entry name" value="Cys_Synth/Cystath_Beta-Synth"/>
</dbReference>
<dbReference type="EMBL" id="CABPRZ010000023">
    <property type="protein sequence ID" value="VVE45946.1"/>
    <property type="molecule type" value="Genomic_DNA"/>
</dbReference>
<dbReference type="NCBIfam" id="TIGR03945">
    <property type="entry name" value="PLP_SbnA_fam"/>
    <property type="match status" value="1"/>
</dbReference>
<dbReference type="OrthoDB" id="9805733at2"/>
<dbReference type="PANTHER" id="PTHR10314">
    <property type="entry name" value="CYSTATHIONINE BETA-SYNTHASE"/>
    <property type="match status" value="1"/>
</dbReference>
<dbReference type="RefSeq" id="WP_150699098.1">
    <property type="nucleotide sequence ID" value="NZ_CABPRZ010000023.1"/>
</dbReference>
<dbReference type="AlphaFoldDB" id="A0A5E4YB69"/>
<evidence type="ECO:0000256" key="1">
    <source>
        <dbReference type="ARBA" id="ARBA00001933"/>
    </source>
</evidence>
<protein>
    <submittedName>
        <fullName evidence="6">Putative siderophore biosynthesis protein SbnA</fullName>
    </submittedName>
</protein>
<feature type="domain" description="Tryptophan synthase beta chain-like PALP" evidence="5">
    <location>
        <begin position="32"/>
        <end position="299"/>
    </location>
</feature>
<keyword evidence="7" id="KW-1185">Reference proteome</keyword>
<dbReference type="GO" id="GO:1901605">
    <property type="term" value="P:alpha-amino acid metabolic process"/>
    <property type="evidence" value="ECO:0007669"/>
    <property type="project" value="UniProtKB-ARBA"/>
</dbReference>
<proteinExistence type="predicted"/>
<dbReference type="Gene3D" id="3.40.50.1100">
    <property type="match status" value="2"/>
</dbReference>
<evidence type="ECO:0000313" key="6">
    <source>
        <dbReference type="EMBL" id="VVE45946.1"/>
    </source>
</evidence>
<organism evidence="6 7">
    <name type="scientific">Pandoraea terrae</name>
    <dbReference type="NCBI Taxonomy" id="1537710"/>
    <lineage>
        <taxon>Bacteria</taxon>
        <taxon>Pseudomonadati</taxon>
        <taxon>Pseudomonadota</taxon>
        <taxon>Betaproteobacteria</taxon>
        <taxon>Burkholderiales</taxon>
        <taxon>Burkholderiaceae</taxon>
        <taxon>Pandoraea</taxon>
    </lineage>
</organism>
<name>A0A5E4YB69_9BURK</name>
<comment type="subunit">
    <text evidence="2">Homodimer.</text>
</comment>